<dbReference type="GO" id="GO:0046872">
    <property type="term" value="F:metal ion binding"/>
    <property type="evidence" value="ECO:0007669"/>
    <property type="project" value="UniProtKB-UniRule"/>
</dbReference>
<evidence type="ECO:0000256" key="3">
    <source>
        <dbReference type="ARBA" id="ARBA00022759"/>
    </source>
</evidence>
<comment type="function">
    <text evidence="8">CRISPR (clustered regularly interspaced short palindromic repeat), is an adaptive immune system that provides protection against mobile genetic elements (viruses, transposable elements and conjugative plasmids). CRISPR clusters contain spacers, sequences complementary to antecedent mobile elements, and target invading nucleic acids. CRISPR clusters are transcribed and processed into CRISPR RNA (crRNA). Acts as a dsDNA endonuclease. Involved in the integration of spacer DNA into the CRISPR cassette.</text>
</comment>
<sequence length="304" mass="34521">MTNLRTLPKVRDSISFLYFEHCRIEQEAKAIAIFQKQEKYVVPCASLSTLMLGPGTRITHAAIKTLADNACEVQWVGEDSFRFYSAGRQSAASVQRLHHQAKVWADPQQRLAVVRRMYEFRFPEPLPPDLTLQQIRGREGVRVRTAYARMSKATGVPWHGRSYKQDDWYNADPINRALSSANSYLYAVCQAALVSVGYSPALGFVHTGKPLSFIYDVADLYKAETTVPASFEAVAEAEENAKPQVRQKCREKFTQYRLMRRIIQDVDSVLGYAEGDDLEVPPVSYLWDDQVAWVEGGQDWVEES</sequence>
<dbReference type="GO" id="GO:0004520">
    <property type="term" value="F:DNA endonuclease activity"/>
    <property type="evidence" value="ECO:0007669"/>
    <property type="project" value="InterPro"/>
</dbReference>
<evidence type="ECO:0000256" key="6">
    <source>
        <dbReference type="ARBA" id="ARBA00023118"/>
    </source>
</evidence>
<keyword evidence="1 8" id="KW-0540">Nuclease</keyword>
<dbReference type="PANTHER" id="PTHR34353">
    <property type="entry name" value="CRISPR-ASSOCIATED ENDONUCLEASE CAS1 1"/>
    <property type="match status" value="1"/>
</dbReference>
<dbReference type="CDD" id="cd09719">
    <property type="entry name" value="Cas1_I-E"/>
    <property type="match status" value="1"/>
</dbReference>
<dbReference type="Proteomes" id="UP000607397">
    <property type="component" value="Unassembled WGS sequence"/>
</dbReference>
<comment type="similarity">
    <text evidence="8">Belongs to the CRISPR-associated endonuclease Cas1 family.</text>
</comment>
<dbReference type="InterPro" id="IPR050646">
    <property type="entry name" value="Cas1"/>
</dbReference>
<dbReference type="InterPro" id="IPR042211">
    <property type="entry name" value="CRISPR-assoc_Cas1_N"/>
</dbReference>
<name>A0A8K1ZWW7_9CYAN</name>
<keyword evidence="10" id="KW-1185">Reference proteome</keyword>
<dbReference type="EMBL" id="WVIC01000003">
    <property type="protein sequence ID" value="NCJ05363.1"/>
    <property type="molecule type" value="Genomic_DNA"/>
</dbReference>
<comment type="caution">
    <text evidence="9">The sequence shown here is derived from an EMBL/GenBank/DDBJ whole genome shotgun (WGS) entry which is preliminary data.</text>
</comment>
<comment type="subunit">
    <text evidence="8">Homodimer, forms a heterotetramer with a Cas2 homodimer.</text>
</comment>
<dbReference type="NCBIfam" id="TIGR00287">
    <property type="entry name" value="cas1"/>
    <property type="match status" value="1"/>
</dbReference>
<keyword evidence="6 8" id="KW-0051">Antiviral defense</keyword>
<evidence type="ECO:0000256" key="7">
    <source>
        <dbReference type="ARBA" id="ARBA00023125"/>
    </source>
</evidence>
<keyword evidence="8" id="KW-0464">Manganese</keyword>
<dbReference type="GO" id="GO:0003677">
    <property type="term" value="F:DNA binding"/>
    <property type="evidence" value="ECO:0007669"/>
    <property type="project" value="UniProtKB-KW"/>
</dbReference>
<dbReference type="InterPro" id="IPR042206">
    <property type="entry name" value="CRISPR-assoc_Cas1_C"/>
</dbReference>
<dbReference type="InterPro" id="IPR033641">
    <property type="entry name" value="Cas1_I-E"/>
</dbReference>
<evidence type="ECO:0000256" key="4">
    <source>
        <dbReference type="ARBA" id="ARBA00022801"/>
    </source>
</evidence>
<keyword evidence="2 8" id="KW-0479">Metal-binding</keyword>
<keyword evidence="4 8" id="KW-0378">Hydrolase</keyword>
<dbReference type="Pfam" id="PF01867">
    <property type="entry name" value="Cas_Cas1"/>
    <property type="match status" value="2"/>
</dbReference>
<evidence type="ECO:0000256" key="8">
    <source>
        <dbReference type="HAMAP-Rule" id="MF_01470"/>
    </source>
</evidence>
<dbReference type="PANTHER" id="PTHR34353:SF3">
    <property type="entry name" value="CRISPR-ASSOCIATED ENDONUCLEASE CAS1"/>
    <property type="match status" value="1"/>
</dbReference>
<evidence type="ECO:0000256" key="5">
    <source>
        <dbReference type="ARBA" id="ARBA00022842"/>
    </source>
</evidence>
<dbReference type="RefSeq" id="WP_161823837.1">
    <property type="nucleotide sequence ID" value="NZ_WVIC01000003.1"/>
</dbReference>
<dbReference type="NCBIfam" id="TIGR03638">
    <property type="entry name" value="cas1_ECOLI"/>
    <property type="match status" value="1"/>
</dbReference>
<reference evidence="9" key="1">
    <citation type="submission" date="2019-12" db="EMBL/GenBank/DDBJ databases">
        <title>High-Quality draft genome sequences of three cyanobacteria isolated from the limestone walls of the Old Cathedral of Coimbra.</title>
        <authorList>
            <person name="Tiago I."/>
            <person name="Soares F."/>
            <person name="Portugal A."/>
        </authorList>
    </citation>
    <scope>NUCLEOTIDE SEQUENCE [LARGE SCALE GENOMIC DNA]</scope>
    <source>
        <strain evidence="9">C</strain>
    </source>
</reference>
<dbReference type="GO" id="GO:0016787">
    <property type="term" value="F:hydrolase activity"/>
    <property type="evidence" value="ECO:0007669"/>
    <property type="project" value="UniProtKB-KW"/>
</dbReference>
<feature type="binding site" evidence="8">
    <location>
        <position position="206"/>
    </location>
    <ligand>
        <name>Mn(2+)</name>
        <dbReference type="ChEBI" id="CHEBI:29035"/>
    </ligand>
</feature>
<feature type="binding site" evidence="8">
    <location>
        <position position="219"/>
    </location>
    <ligand>
        <name>Mn(2+)</name>
        <dbReference type="ChEBI" id="CHEBI:29035"/>
    </ligand>
</feature>
<dbReference type="InterPro" id="IPR019851">
    <property type="entry name" value="CRISPR-assoc_Cas1_ECOLI"/>
</dbReference>
<gene>
    <name evidence="9" type="primary">cas1e</name>
    <name evidence="8" type="synonym">cas1</name>
    <name evidence="9" type="ORF">GS597_02305</name>
</gene>
<dbReference type="AlphaFoldDB" id="A0A8K1ZWW7"/>
<keyword evidence="3 8" id="KW-0255">Endonuclease</keyword>
<dbReference type="InterPro" id="IPR002729">
    <property type="entry name" value="CRISPR-assoc_Cas1"/>
</dbReference>
<keyword evidence="5 8" id="KW-0460">Magnesium</keyword>
<keyword evidence="7 8" id="KW-0238">DNA-binding</keyword>
<accession>A0A8K1ZWW7</accession>
<organism evidence="9 10">
    <name type="scientific">Petrachloros mirabilis ULC683</name>
    <dbReference type="NCBI Taxonomy" id="2781853"/>
    <lineage>
        <taxon>Bacteria</taxon>
        <taxon>Bacillati</taxon>
        <taxon>Cyanobacteriota</taxon>
        <taxon>Cyanophyceae</taxon>
        <taxon>Synechococcales</taxon>
        <taxon>Petrachlorosaceae</taxon>
        <taxon>Petrachloros</taxon>
        <taxon>Petrachloros mirabilis</taxon>
    </lineage>
</organism>
<evidence type="ECO:0000256" key="1">
    <source>
        <dbReference type="ARBA" id="ARBA00022722"/>
    </source>
</evidence>
<dbReference type="Gene3D" id="1.20.120.920">
    <property type="entry name" value="CRISPR-associated endonuclease Cas1, C-terminal domain"/>
    <property type="match status" value="1"/>
</dbReference>
<dbReference type="HAMAP" id="MF_01470">
    <property type="entry name" value="Cas1"/>
    <property type="match status" value="1"/>
</dbReference>
<evidence type="ECO:0000313" key="9">
    <source>
        <dbReference type="EMBL" id="NCJ05363.1"/>
    </source>
</evidence>
<proteinExistence type="inferred from homology"/>
<feature type="binding site" evidence="8">
    <location>
        <position position="139"/>
    </location>
    <ligand>
        <name>Mn(2+)</name>
        <dbReference type="ChEBI" id="CHEBI:29035"/>
    </ligand>
</feature>
<comment type="cofactor">
    <cofactor evidence="8">
        <name>Mg(2+)</name>
        <dbReference type="ChEBI" id="CHEBI:18420"/>
    </cofactor>
    <cofactor evidence="8">
        <name>Mn(2+)</name>
        <dbReference type="ChEBI" id="CHEBI:29035"/>
    </cofactor>
</comment>
<evidence type="ECO:0000313" key="10">
    <source>
        <dbReference type="Proteomes" id="UP000607397"/>
    </source>
</evidence>
<dbReference type="Gene3D" id="3.100.10.20">
    <property type="entry name" value="CRISPR-associated endonuclease Cas1, N-terminal domain"/>
    <property type="match status" value="1"/>
</dbReference>
<evidence type="ECO:0000256" key="2">
    <source>
        <dbReference type="ARBA" id="ARBA00022723"/>
    </source>
</evidence>
<dbReference type="GO" id="GO:0043571">
    <property type="term" value="P:maintenance of CRISPR repeat elements"/>
    <property type="evidence" value="ECO:0007669"/>
    <property type="project" value="UniProtKB-UniRule"/>
</dbReference>
<protein>
    <recommendedName>
        <fullName evidence="8">CRISPR-associated endonuclease Cas1</fullName>
        <ecNumber evidence="8">3.1.-.-</ecNumber>
    </recommendedName>
</protein>
<dbReference type="GO" id="GO:0051607">
    <property type="term" value="P:defense response to virus"/>
    <property type="evidence" value="ECO:0007669"/>
    <property type="project" value="UniProtKB-UniRule"/>
</dbReference>
<dbReference type="EC" id="3.1.-.-" evidence="8"/>